<name>A0A2K1JKM3_PHYPA</name>
<protein>
    <submittedName>
        <fullName evidence="2 3">Uncharacterized protein</fullName>
    </submittedName>
</protein>
<dbReference type="InParanoid" id="A0A2K1JKM3"/>
<dbReference type="Proteomes" id="UP000006727">
    <property type="component" value="Chromosome 13"/>
</dbReference>
<evidence type="ECO:0000313" key="2">
    <source>
        <dbReference type="EMBL" id="PNR42087.1"/>
    </source>
</evidence>
<reference evidence="2 4" key="2">
    <citation type="journal article" date="2018" name="Plant J.">
        <title>The Physcomitrella patens chromosome-scale assembly reveals moss genome structure and evolution.</title>
        <authorList>
            <person name="Lang D."/>
            <person name="Ullrich K.K."/>
            <person name="Murat F."/>
            <person name="Fuchs J."/>
            <person name="Jenkins J."/>
            <person name="Haas F.B."/>
            <person name="Piednoel M."/>
            <person name="Gundlach H."/>
            <person name="Van Bel M."/>
            <person name="Meyberg R."/>
            <person name="Vives C."/>
            <person name="Morata J."/>
            <person name="Symeonidi A."/>
            <person name="Hiss M."/>
            <person name="Muchero W."/>
            <person name="Kamisugi Y."/>
            <person name="Saleh O."/>
            <person name="Blanc G."/>
            <person name="Decker E.L."/>
            <person name="van Gessel N."/>
            <person name="Grimwood J."/>
            <person name="Hayes R.D."/>
            <person name="Graham S.W."/>
            <person name="Gunter L.E."/>
            <person name="McDaniel S.F."/>
            <person name="Hoernstein S.N.W."/>
            <person name="Larsson A."/>
            <person name="Li F.W."/>
            <person name="Perroud P.F."/>
            <person name="Phillips J."/>
            <person name="Ranjan P."/>
            <person name="Rokshar D.S."/>
            <person name="Rothfels C.J."/>
            <person name="Schneider L."/>
            <person name="Shu S."/>
            <person name="Stevenson D.W."/>
            <person name="Thummler F."/>
            <person name="Tillich M."/>
            <person name="Villarreal Aguilar J.C."/>
            <person name="Widiez T."/>
            <person name="Wong G.K."/>
            <person name="Wymore A."/>
            <person name="Zhang Y."/>
            <person name="Zimmer A.D."/>
            <person name="Quatrano R.S."/>
            <person name="Mayer K.F.X."/>
            <person name="Goodstein D."/>
            <person name="Casacuberta J.M."/>
            <person name="Vandepoele K."/>
            <person name="Reski R."/>
            <person name="Cuming A.C."/>
            <person name="Tuskan G.A."/>
            <person name="Maumus F."/>
            <person name="Salse J."/>
            <person name="Schmutz J."/>
            <person name="Rensing S.A."/>
        </authorList>
    </citation>
    <scope>NUCLEOTIDE SEQUENCE [LARGE SCALE GENOMIC DNA]</scope>
    <source>
        <strain evidence="3 4">cv. Gransden 2004</strain>
    </source>
</reference>
<feature type="transmembrane region" description="Helical" evidence="1">
    <location>
        <begin position="46"/>
        <end position="68"/>
    </location>
</feature>
<dbReference type="EMBL" id="ABEU02000013">
    <property type="protein sequence ID" value="PNR42087.1"/>
    <property type="molecule type" value="Genomic_DNA"/>
</dbReference>
<evidence type="ECO:0000313" key="4">
    <source>
        <dbReference type="Proteomes" id="UP000006727"/>
    </source>
</evidence>
<keyword evidence="1" id="KW-0472">Membrane</keyword>
<gene>
    <name evidence="2" type="ORF">PHYPA_016916</name>
</gene>
<sequence length="91" mass="10283">MMNHETEGEGGPHCSTSFPVHPYCGRWLAVREELDLVQTRTPHGSVSVHSVGFTQVGVAPVLYLIPLLETLRMLLKRSCGVFFTRRVRKFD</sequence>
<accession>A0A2K1JKM3</accession>
<reference evidence="2 4" key="1">
    <citation type="journal article" date="2008" name="Science">
        <title>The Physcomitrella genome reveals evolutionary insights into the conquest of land by plants.</title>
        <authorList>
            <person name="Rensing S."/>
            <person name="Lang D."/>
            <person name="Zimmer A."/>
            <person name="Terry A."/>
            <person name="Salamov A."/>
            <person name="Shapiro H."/>
            <person name="Nishiyama T."/>
            <person name="Perroud P.-F."/>
            <person name="Lindquist E."/>
            <person name="Kamisugi Y."/>
            <person name="Tanahashi T."/>
            <person name="Sakakibara K."/>
            <person name="Fujita T."/>
            <person name="Oishi K."/>
            <person name="Shin-I T."/>
            <person name="Kuroki Y."/>
            <person name="Toyoda A."/>
            <person name="Suzuki Y."/>
            <person name="Hashimoto A."/>
            <person name="Yamaguchi K."/>
            <person name="Sugano A."/>
            <person name="Kohara Y."/>
            <person name="Fujiyama A."/>
            <person name="Anterola A."/>
            <person name="Aoki S."/>
            <person name="Ashton N."/>
            <person name="Barbazuk W.B."/>
            <person name="Barker E."/>
            <person name="Bennetzen J."/>
            <person name="Bezanilla M."/>
            <person name="Blankenship R."/>
            <person name="Cho S.H."/>
            <person name="Dutcher S."/>
            <person name="Estelle M."/>
            <person name="Fawcett J.A."/>
            <person name="Gundlach H."/>
            <person name="Hanada K."/>
            <person name="Heyl A."/>
            <person name="Hicks K.A."/>
            <person name="Hugh J."/>
            <person name="Lohr M."/>
            <person name="Mayer K."/>
            <person name="Melkozernov A."/>
            <person name="Murata T."/>
            <person name="Nelson D."/>
            <person name="Pils B."/>
            <person name="Prigge M."/>
            <person name="Reiss B."/>
            <person name="Renner T."/>
            <person name="Rombauts S."/>
            <person name="Rushton P."/>
            <person name="Sanderfoot A."/>
            <person name="Schween G."/>
            <person name="Shiu S.-H."/>
            <person name="Stueber K."/>
            <person name="Theodoulou F.L."/>
            <person name="Tu H."/>
            <person name="Van de Peer Y."/>
            <person name="Verrier P.J."/>
            <person name="Waters E."/>
            <person name="Wood A."/>
            <person name="Yang L."/>
            <person name="Cove D."/>
            <person name="Cuming A."/>
            <person name="Hasebe M."/>
            <person name="Lucas S."/>
            <person name="Mishler D.B."/>
            <person name="Reski R."/>
            <person name="Grigoriev I."/>
            <person name="Quatrano R.S."/>
            <person name="Boore J.L."/>
        </authorList>
    </citation>
    <scope>NUCLEOTIDE SEQUENCE [LARGE SCALE GENOMIC DNA]</scope>
    <source>
        <strain evidence="3 4">cv. Gransden 2004</strain>
    </source>
</reference>
<organism evidence="2">
    <name type="scientific">Physcomitrium patens</name>
    <name type="common">Spreading-leaved earth moss</name>
    <name type="synonym">Physcomitrella patens</name>
    <dbReference type="NCBI Taxonomy" id="3218"/>
    <lineage>
        <taxon>Eukaryota</taxon>
        <taxon>Viridiplantae</taxon>
        <taxon>Streptophyta</taxon>
        <taxon>Embryophyta</taxon>
        <taxon>Bryophyta</taxon>
        <taxon>Bryophytina</taxon>
        <taxon>Bryopsida</taxon>
        <taxon>Funariidae</taxon>
        <taxon>Funariales</taxon>
        <taxon>Funariaceae</taxon>
        <taxon>Physcomitrium</taxon>
    </lineage>
</organism>
<keyword evidence="1" id="KW-1133">Transmembrane helix</keyword>
<dbReference type="PaxDb" id="3218-PP1S107_92V6.1"/>
<evidence type="ECO:0000313" key="3">
    <source>
        <dbReference type="EnsemblPlants" id="Pp3c13_3267V3.1"/>
    </source>
</evidence>
<keyword evidence="1" id="KW-0812">Transmembrane</keyword>
<evidence type="ECO:0000256" key="1">
    <source>
        <dbReference type="SAM" id="Phobius"/>
    </source>
</evidence>
<dbReference type="EnsemblPlants" id="Pp3c13_3267V3.1">
    <property type="protein sequence ID" value="Pp3c13_3267V3.1"/>
    <property type="gene ID" value="Pp3c13_3267"/>
</dbReference>
<reference evidence="3" key="3">
    <citation type="submission" date="2020-12" db="UniProtKB">
        <authorList>
            <consortium name="EnsemblPlants"/>
        </authorList>
    </citation>
    <scope>IDENTIFICATION</scope>
</reference>
<dbReference type="Gramene" id="Pp3c13_3267V3.1">
    <property type="protein sequence ID" value="Pp3c13_3267V3.1"/>
    <property type="gene ID" value="Pp3c13_3267"/>
</dbReference>
<dbReference type="AlphaFoldDB" id="A0A2K1JKM3"/>
<proteinExistence type="predicted"/>
<keyword evidence="4" id="KW-1185">Reference proteome</keyword>